<dbReference type="InterPro" id="IPR038718">
    <property type="entry name" value="SNF2-like_sf"/>
</dbReference>
<reference evidence="3" key="1">
    <citation type="journal article" date="2024" name="J Bioinform Genom">
        <title>Complete genome sequence of the type strain bacterium Sphaerochaeta associata GLS2t (VKM B-2742)t.</title>
        <authorList>
            <person name="Troshina O.Y."/>
            <person name="Tepeeva A.N."/>
            <person name="Arzamasceva V.O."/>
            <person name="Whitman W.B."/>
            <person name="Varghese N."/>
            <person name="Shapiro N."/>
            <person name="Woyke T."/>
            <person name="Kripides N.C."/>
            <person name="Vasilenko O.V."/>
        </authorList>
    </citation>
    <scope>NUCLEOTIDE SEQUENCE [LARGE SCALE GENOMIC DNA]</scope>
    <source>
        <strain evidence="3">GLS2T</strain>
    </source>
</reference>
<dbReference type="SMART" id="SM00487">
    <property type="entry name" value="DEXDc"/>
    <property type="match status" value="1"/>
</dbReference>
<evidence type="ECO:0000313" key="2">
    <source>
        <dbReference type="EMBL" id="UOM50092.1"/>
    </source>
</evidence>
<sequence>MTYTPHDYQQYASDFIEQHPVAAILLQMGLGKTVITLTALSNLLFDSFLVRKILIIAPLRVARDTWPTEIGKWDHLGDLIPSVAVGSTAERLTALERKADLYIINRENVQWLIEETTLPFDFDMVVVDELSSFKNHRSKRFRALMKRRPVVKRIVGLTGTPASNGLIDLWAQFKLLDKGVRLGRFIGAYRDAYFSPDKRNGQIVFSYKPAHGAEERIYQAIEDITISMKAQDHIRMPELMTNEYKVTLSDEERMVYERLRKDLVLDSSGGQVTAANAASLSGKLLQLANGAVYTDDGATIGIHDRKLDLLEDLIEAANGQSVLVAYWFKHDLQRIAGRLEKLGVSFSTLDTSESLQKWNEGKLPVGLIHPASAGHGLNLQSGGNCLIWFGLTWSLELYQQTVARLWRQGQQSETVVVQHLITENTIDERIIKVLSGKALTQDALIEAVKAELTGGSR</sequence>
<feature type="domain" description="Helicase ATP-binding" evidence="1">
    <location>
        <begin position="13"/>
        <end position="179"/>
    </location>
</feature>
<dbReference type="Pfam" id="PF00271">
    <property type="entry name" value="Helicase_C"/>
    <property type="match status" value="1"/>
</dbReference>
<dbReference type="SUPFAM" id="SSF52540">
    <property type="entry name" value="P-loop containing nucleoside triphosphate hydrolases"/>
    <property type="match status" value="2"/>
</dbReference>
<dbReference type="Proteomes" id="UP000829708">
    <property type="component" value="Chromosome"/>
</dbReference>
<dbReference type="InterPro" id="IPR050496">
    <property type="entry name" value="SNF2_RAD54_helicase_repair"/>
</dbReference>
<proteinExistence type="predicted"/>
<organism evidence="2 3">
    <name type="scientific">Sphaerochaeta associata</name>
    <dbReference type="NCBI Taxonomy" id="1129264"/>
    <lineage>
        <taxon>Bacteria</taxon>
        <taxon>Pseudomonadati</taxon>
        <taxon>Spirochaetota</taxon>
        <taxon>Spirochaetia</taxon>
        <taxon>Spirochaetales</taxon>
        <taxon>Sphaerochaetaceae</taxon>
        <taxon>Sphaerochaeta</taxon>
    </lineage>
</organism>
<dbReference type="InterPro" id="IPR014001">
    <property type="entry name" value="Helicase_ATP-bd"/>
</dbReference>
<keyword evidence="2" id="KW-0378">Hydrolase</keyword>
<dbReference type="Gene3D" id="3.40.50.300">
    <property type="entry name" value="P-loop containing nucleotide triphosphate hydrolases"/>
    <property type="match status" value="1"/>
</dbReference>
<dbReference type="EMBL" id="CP094929">
    <property type="protein sequence ID" value="UOM50092.1"/>
    <property type="molecule type" value="Genomic_DNA"/>
</dbReference>
<dbReference type="RefSeq" id="WP_244771486.1">
    <property type="nucleotide sequence ID" value="NZ_CP094929.1"/>
</dbReference>
<dbReference type="PROSITE" id="PS51192">
    <property type="entry name" value="HELICASE_ATP_BIND_1"/>
    <property type="match status" value="1"/>
</dbReference>
<keyword evidence="2" id="KW-0067">ATP-binding</keyword>
<evidence type="ECO:0000313" key="3">
    <source>
        <dbReference type="Proteomes" id="UP000829708"/>
    </source>
</evidence>
<dbReference type="InterPro" id="IPR001650">
    <property type="entry name" value="Helicase_C-like"/>
</dbReference>
<dbReference type="PANTHER" id="PTHR45629:SF7">
    <property type="entry name" value="DNA EXCISION REPAIR PROTEIN ERCC-6-RELATED"/>
    <property type="match status" value="1"/>
</dbReference>
<dbReference type="InterPro" id="IPR000330">
    <property type="entry name" value="SNF2_N"/>
</dbReference>
<evidence type="ECO:0000259" key="1">
    <source>
        <dbReference type="PROSITE" id="PS51192"/>
    </source>
</evidence>
<dbReference type="PANTHER" id="PTHR45629">
    <property type="entry name" value="SNF2/RAD54 FAMILY MEMBER"/>
    <property type="match status" value="1"/>
</dbReference>
<dbReference type="GO" id="GO:0004386">
    <property type="term" value="F:helicase activity"/>
    <property type="evidence" value="ECO:0007669"/>
    <property type="project" value="UniProtKB-KW"/>
</dbReference>
<protein>
    <submittedName>
        <fullName evidence="2">DEAD/DEAH box helicase</fullName>
    </submittedName>
</protein>
<dbReference type="CDD" id="cd18013">
    <property type="entry name" value="DEXQc_bact_SNF2"/>
    <property type="match status" value="1"/>
</dbReference>
<dbReference type="Gene3D" id="3.40.50.10810">
    <property type="entry name" value="Tandem AAA-ATPase domain"/>
    <property type="match status" value="1"/>
</dbReference>
<keyword evidence="3" id="KW-1185">Reference proteome</keyword>
<dbReference type="Pfam" id="PF00176">
    <property type="entry name" value="SNF2-rel_dom"/>
    <property type="match status" value="1"/>
</dbReference>
<dbReference type="InterPro" id="IPR027417">
    <property type="entry name" value="P-loop_NTPase"/>
</dbReference>
<gene>
    <name evidence="2" type="ORF">MUG09_11050</name>
</gene>
<accession>A0ABY4D8C3</accession>
<keyword evidence="2" id="KW-0547">Nucleotide-binding</keyword>
<name>A0ABY4D8C3_9SPIR</name>
<keyword evidence="2" id="KW-0347">Helicase</keyword>